<evidence type="ECO:0000256" key="11">
    <source>
        <dbReference type="PROSITE-ProRule" id="PRU00221"/>
    </source>
</evidence>
<dbReference type="Pfam" id="PF00400">
    <property type="entry name" value="WD40"/>
    <property type="match status" value="6"/>
</dbReference>
<evidence type="ECO:0000256" key="9">
    <source>
        <dbReference type="ARBA" id="ARBA00022737"/>
    </source>
</evidence>
<dbReference type="PANTHER" id="PTHR44111:SF1">
    <property type="entry name" value="ELONGATOR COMPLEX PROTEIN 2"/>
    <property type="match status" value="1"/>
</dbReference>
<dbReference type="PROSITE" id="PS50082">
    <property type="entry name" value="WD_REPEATS_2"/>
    <property type="match status" value="6"/>
</dbReference>
<dbReference type="InterPro" id="IPR001680">
    <property type="entry name" value="WD40_rpt"/>
</dbReference>
<feature type="region of interest" description="Disordered" evidence="12">
    <location>
        <begin position="576"/>
        <end position="597"/>
    </location>
</feature>
<reference evidence="14" key="1">
    <citation type="journal article" date="2014" name="Proc. Natl. Acad. Sci. U.S.A.">
        <title>Extensive sampling of basidiomycete genomes demonstrates inadequacy of the white-rot/brown-rot paradigm for wood decay fungi.</title>
        <authorList>
            <person name="Riley R."/>
            <person name="Salamov A.A."/>
            <person name="Brown D.W."/>
            <person name="Nagy L.G."/>
            <person name="Floudas D."/>
            <person name="Held B.W."/>
            <person name="Levasseur A."/>
            <person name="Lombard V."/>
            <person name="Morin E."/>
            <person name="Otillar R."/>
            <person name="Lindquist E.A."/>
            <person name="Sun H."/>
            <person name="LaButti K.M."/>
            <person name="Schmutz J."/>
            <person name="Jabbour D."/>
            <person name="Luo H."/>
            <person name="Baker S.E."/>
            <person name="Pisabarro A.G."/>
            <person name="Walton J.D."/>
            <person name="Blanchette R.A."/>
            <person name="Henrissat B."/>
            <person name="Martin F."/>
            <person name="Cullen D."/>
            <person name="Hibbett D.S."/>
            <person name="Grigoriev I.V."/>
        </authorList>
    </citation>
    <scope>NUCLEOTIDE SEQUENCE [LARGE SCALE GENOMIC DNA]</scope>
    <source>
        <strain evidence="14">FD-172 SS1</strain>
    </source>
</reference>
<name>A0A067MEL7_BOTB1</name>
<dbReference type="FunCoup" id="A0A067MEL7">
    <property type="interactions" value="525"/>
</dbReference>
<dbReference type="STRING" id="930990.A0A067MEL7"/>
<dbReference type="InterPro" id="IPR036322">
    <property type="entry name" value="WD40_repeat_dom_sf"/>
</dbReference>
<gene>
    <name evidence="13" type="ORF">BOTBODRAFT_504183</name>
</gene>
<dbReference type="GO" id="GO:0002098">
    <property type="term" value="P:tRNA wobble uridine modification"/>
    <property type="evidence" value="ECO:0007669"/>
    <property type="project" value="InterPro"/>
</dbReference>
<dbReference type="AlphaFoldDB" id="A0A067MEL7"/>
<dbReference type="SUPFAM" id="SSF50969">
    <property type="entry name" value="YVTN repeat-like/Quinoprotein amine dehydrogenase"/>
    <property type="match status" value="1"/>
</dbReference>
<keyword evidence="8" id="KW-0819">tRNA processing</keyword>
<feature type="repeat" description="WD" evidence="11">
    <location>
        <begin position="710"/>
        <end position="743"/>
    </location>
</feature>
<dbReference type="OrthoDB" id="27911at2759"/>
<feature type="region of interest" description="Disordered" evidence="12">
    <location>
        <begin position="407"/>
        <end position="434"/>
    </location>
</feature>
<feature type="compositionally biased region" description="Basic and acidic residues" evidence="12">
    <location>
        <begin position="407"/>
        <end position="419"/>
    </location>
</feature>
<protein>
    <recommendedName>
        <fullName evidence="5">Elongator complex protein 2</fullName>
    </recommendedName>
</protein>
<dbReference type="HOGENOM" id="CLU_006430_2_0_1"/>
<evidence type="ECO:0000256" key="5">
    <source>
        <dbReference type="ARBA" id="ARBA00020267"/>
    </source>
</evidence>
<evidence type="ECO:0000256" key="2">
    <source>
        <dbReference type="ARBA" id="ARBA00004496"/>
    </source>
</evidence>
<dbReference type="PROSITE" id="PS00678">
    <property type="entry name" value="WD_REPEATS_1"/>
    <property type="match status" value="1"/>
</dbReference>
<dbReference type="GO" id="GO:0033588">
    <property type="term" value="C:elongator holoenzyme complex"/>
    <property type="evidence" value="ECO:0007669"/>
    <property type="project" value="InterPro"/>
</dbReference>
<evidence type="ECO:0000256" key="10">
    <source>
        <dbReference type="ARBA" id="ARBA00023242"/>
    </source>
</evidence>
<evidence type="ECO:0000256" key="12">
    <source>
        <dbReference type="SAM" id="MobiDB-lite"/>
    </source>
</evidence>
<evidence type="ECO:0000313" key="13">
    <source>
        <dbReference type="EMBL" id="KDQ10026.1"/>
    </source>
</evidence>
<proteinExistence type="inferred from homology"/>
<evidence type="ECO:0000256" key="3">
    <source>
        <dbReference type="ARBA" id="ARBA00005043"/>
    </source>
</evidence>
<feature type="repeat" description="WD" evidence="11">
    <location>
        <begin position="451"/>
        <end position="481"/>
    </location>
</feature>
<evidence type="ECO:0000256" key="4">
    <source>
        <dbReference type="ARBA" id="ARBA00005881"/>
    </source>
</evidence>
<dbReference type="Proteomes" id="UP000027195">
    <property type="component" value="Unassembled WGS sequence"/>
</dbReference>
<dbReference type="InterPro" id="IPR037289">
    <property type="entry name" value="Elp2"/>
</dbReference>
<dbReference type="UniPathway" id="UPA00988"/>
<keyword evidence="9" id="KW-0677">Repeat</keyword>
<evidence type="ECO:0000256" key="7">
    <source>
        <dbReference type="ARBA" id="ARBA00022574"/>
    </source>
</evidence>
<feature type="repeat" description="WD" evidence="11">
    <location>
        <begin position="667"/>
        <end position="703"/>
    </location>
</feature>
<keyword evidence="7 11" id="KW-0853">WD repeat</keyword>
<dbReference type="PANTHER" id="PTHR44111">
    <property type="entry name" value="ELONGATOR COMPLEX PROTEIN 2"/>
    <property type="match status" value="1"/>
</dbReference>
<feature type="repeat" description="WD" evidence="11">
    <location>
        <begin position="98"/>
        <end position="129"/>
    </location>
</feature>
<dbReference type="GO" id="GO:0005634">
    <property type="term" value="C:nucleus"/>
    <property type="evidence" value="ECO:0007669"/>
    <property type="project" value="UniProtKB-SubCell"/>
</dbReference>
<feature type="repeat" description="WD" evidence="11">
    <location>
        <begin position="313"/>
        <end position="362"/>
    </location>
</feature>
<comment type="subcellular location">
    <subcellularLocation>
        <location evidence="2">Cytoplasm</location>
    </subcellularLocation>
    <subcellularLocation>
        <location evidence="1">Nucleus</location>
    </subcellularLocation>
</comment>
<feature type="repeat" description="WD" evidence="11">
    <location>
        <begin position="54"/>
        <end position="85"/>
    </location>
</feature>
<dbReference type="SUPFAM" id="SSF50978">
    <property type="entry name" value="WD40 repeat-like"/>
    <property type="match status" value="2"/>
</dbReference>
<dbReference type="GO" id="GO:0005737">
    <property type="term" value="C:cytoplasm"/>
    <property type="evidence" value="ECO:0007669"/>
    <property type="project" value="UniProtKB-SubCell"/>
</dbReference>
<comment type="similarity">
    <text evidence="4">Belongs to the WD repeat ELP2 family.</text>
</comment>
<accession>A0A067MEL7</accession>
<dbReference type="SMART" id="SM00320">
    <property type="entry name" value="WD40"/>
    <property type="match status" value="9"/>
</dbReference>
<keyword evidence="10" id="KW-0539">Nucleus</keyword>
<evidence type="ECO:0000256" key="1">
    <source>
        <dbReference type="ARBA" id="ARBA00004123"/>
    </source>
</evidence>
<dbReference type="Gene3D" id="2.130.10.10">
    <property type="entry name" value="YVTN repeat-like/Quinoprotein amine dehydrogenase"/>
    <property type="match status" value="4"/>
</dbReference>
<evidence type="ECO:0000313" key="14">
    <source>
        <dbReference type="Proteomes" id="UP000027195"/>
    </source>
</evidence>
<sequence length="861" mass="93115">MAHATSLYISASANRHPHAASVHSASSLVAFGSQNAVALWDSADVHDKGIFQTLPGHNAEVTCVKWLETRDALVSADEKGVIRLWRRVDNQWISAASVEAHSRSISALGVHDGLILSGASDATLKAWEIIREGDKESFGLYQTIDMKRRFPLAIELSRLPASEAVIMAVASTDRDIKIFTRTPDGQFTPSLTVQGHEDWVRCLAFSLSAASLGAPSSQTETLTLASGSQDGYTRLWVINPENSMSSPSTAVTDAGKGTGEPEDDLLDAFERSLGELGSDGSGGKQISNRSHLFGVPNADGSTQRYTLVFDALLIGHEGTVTSVSWRPSSPHQLASASPTLLTTSTDGSLILWSPTSPSTSAASLWINRQRFGDIGGGKIGGFVGAFWGSAGKEVMGWGWGGGWKRWREKEKSEKTEEGQRNSQAEAVRDNEEGEADAVEVEVETWEEHGAVTGHQGPVKGIAWDPSGSYIISASLDQTTRIHGLAGVGAKDGKDEQVWHELARPQIHGYDLVGVVWVDPLRFVSIADEKVARVFDAPGGFIRTLKGLGVGADAVGSVDEHARPVAASLPPLGLSNKAITEDADNAPPTEDAAEAPVRSPFEGELASATLWPEIEKVFGHGYELISIAASKSGKRIATACKATTPEHAVVRVYETHEATQWRPLGEPLAGHTLTVTRIAFSPDERFVLSASRDRTWRIFEVQEGFAPAAAEKAHARIIWDCAWTHENDGIFATASRDKTVKIWQPTGPGSGNAERKWKAIATIKTREAATAVDFLPIDVKTSRRRMAIGLETGEVLIYRSPREQPEKWEVELALDTALMPVDQVHRLTWRPPHRDVPEGVGHLAICSEDRSLRIISVVFSPE</sequence>
<dbReference type="InParanoid" id="A0A067MEL7"/>
<evidence type="ECO:0000256" key="8">
    <source>
        <dbReference type="ARBA" id="ARBA00022694"/>
    </source>
</evidence>
<keyword evidence="6" id="KW-0963">Cytoplasm</keyword>
<dbReference type="InterPro" id="IPR019775">
    <property type="entry name" value="WD40_repeat_CS"/>
</dbReference>
<dbReference type="InterPro" id="IPR011044">
    <property type="entry name" value="Quino_amine_DH_bsu"/>
</dbReference>
<dbReference type="InterPro" id="IPR015943">
    <property type="entry name" value="WD40/YVTN_repeat-like_dom_sf"/>
</dbReference>
<evidence type="ECO:0000256" key="6">
    <source>
        <dbReference type="ARBA" id="ARBA00022490"/>
    </source>
</evidence>
<organism evidence="13 14">
    <name type="scientific">Botryobasidium botryosum (strain FD-172 SS1)</name>
    <dbReference type="NCBI Taxonomy" id="930990"/>
    <lineage>
        <taxon>Eukaryota</taxon>
        <taxon>Fungi</taxon>
        <taxon>Dikarya</taxon>
        <taxon>Basidiomycota</taxon>
        <taxon>Agaricomycotina</taxon>
        <taxon>Agaricomycetes</taxon>
        <taxon>Cantharellales</taxon>
        <taxon>Botryobasidiaceae</taxon>
        <taxon>Botryobasidium</taxon>
    </lineage>
</organism>
<dbReference type="EMBL" id="KL198072">
    <property type="protein sequence ID" value="KDQ10026.1"/>
    <property type="molecule type" value="Genomic_DNA"/>
</dbReference>
<keyword evidence="14" id="KW-1185">Reference proteome</keyword>
<dbReference type="PROSITE" id="PS50294">
    <property type="entry name" value="WD_REPEATS_REGION"/>
    <property type="match status" value="3"/>
</dbReference>
<comment type="pathway">
    <text evidence="3">tRNA modification; 5-methoxycarbonylmethyl-2-thiouridine-tRNA biosynthesis.</text>
</comment>